<dbReference type="EMBL" id="JAAMOW010000002">
    <property type="protein sequence ID" value="NGY04218.1"/>
    <property type="molecule type" value="Genomic_DNA"/>
</dbReference>
<reference evidence="1 2" key="1">
    <citation type="journal article" date="2014" name="Int. J. Syst. Evol. Microbiol.">
        <title>Solimonas terrae sp. nov., isolated from soil.</title>
        <authorList>
            <person name="Kim S.J."/>
            <person name="Moon J.Y."/>
            <person name="Weon H.Y."/>
            <person name="Ahn J.H."/>
            <person name="Chen W.M."/>
            <person name="Kwon S.W."/>
        </authorList>
    </citation>
    <scope>NUCLEOTIDE SEQUENCE [LARGE SCALE GENOMIC DNA]</scope>
    <source>
        <strain evidence="1 2">KIS83-12</strain>
    </source>
</reference>
<organism evidence="1 2">
    <name type="scientific">Solimonas terrae</name>
    <dbReference type="NCBI Taxonomy" id="1396819"/>
    <lineage>
        <taxon>Bacteria</taxon>
        <taxon>Pseudomonadati</taxon>
        <taxon>Pseudomonadota</taxon>
        <taxon>Gammaproteobacteria</taxon>
        <taxon>Nevskiales</taxon>
        <taxon>Nevskiaceae</taxon>
        <taxon>Solimonas</taxon>
    </lineage>
</organism>
<evidence type="ECO:0000313" key="2">
    <source>
        <dbReference type="Proteomes" id="UP000472676"/>
    </source>
</evidence>
<gene>
    <name evidence="1" type="ORF">G7Y85_05535</name>
</gene>
<dbReference type="RefSeq" id="WP_166253015.1">
    <property type="nucleotide sequence ID" value="NZ_JAAMOW010000002.1"/>
</dbReference>
<sequence>MKNKSLQDIERELGASAPPGLGALNASALKQLGAALHGARKAQRAQMAAATESSLQHVPFLLRGAVKKVLGIK</sequence>
<dbReference type="Proteomes" id="UP000472676">
    <property type="component" value="Unassembled WGS sequence"/>
</dbReference>
<dbReference type="AlphaFoldDB" id="A0A6M2BP20"/>
<keyword evidence="2" id="KW-1185">Reference proteome</keyword>
<name>A0A6M2BP20_9GAMM</name>
<proteinExistence type="predicted"/>
<comment type="caution">
    <text evidence="1">The sequence shown here is derived from an EMBL/GenBank/DDBJ whole genome shotgun (WGS) entry which is preliminary data.</text>
</comment>
<accession>A0A6M2BP20</accession>
<evidence type="ECO:0000313" key="1">
    <source>
        <dbReference type="EMBL" id="NGY04218.1"/>
    </source>
</evidence>
<protein>
    <submittedName>
        <fullName evidence="1">Uncharacterized protein</fullName>
    </submittedName>
</protein>